<dbReference type="InterPro" id="IPR036390">
    <property type="entry name" value="WH_DNA-bd_sf"/>
</dbReference>
<dbReference type="PROSITE" id="PS50995">
    <property type="entry name" value="HTH_MARR_2"/>
    <property type="match status" value="1"/>
</dbReference>
<dbReference type="EMBL" id="JAGIOO010000001">
    <property type="protein sequence ID" value="MBP2478819.1"/>
    <property type="molecule type" value="Genomic_DNA"/>
</dbReference>
<dbReference type="InterPro" id="IPR052526">
    <property type="entry name" value="HTH-type_Bedaq_tolerance"/>
</dbReference>
<dbReference type="SUPFAM" id="SSF46785">
    <property type="entry name" value="Winged helix' DNA-binding domain"/>
    <property type="match status" value="1"/>
</dbReference>
<evidence type="ECO:0000313" key="3">
    <source>
        <dbReference type="Proteomes" id="UP001519363"/>
    </source>
</evidence>
<dbReference type="Proteomes" id="UP001519363">
    <property type="component" value="Unassembled WGS sequence"/>
</dbReference>
<proteinExistence type="predicted"/>
<dbReference type="InterPro" id="IPR000835">
    <property type="entry name" value="HTH_MarR-typ"/>
</dbReference>
<keyword evidence="3" id="KW-1185">Reference proteome</keyword>
<dbReference type="RefSeq" id="WP_086783704.1">
    <property type="nucleotide sequence ID" value="NZ_JAGIOO010000001.1"/>
</dbReference>
<dbReference type="GO" id="GO:0003677">
    <property type="term" value="F:DNA binding"/>
    <property type="evidence" value="ECO:0007669"/>
    <property type="project" value="UniProtKB-KW"/>
</dbReference>
<dbReference type="Gene3D" id="1.10.10.10">
    <property type="entry name" value="Winged helix-like DNA-binding domain superfamily/Winged helix DNA-binding domain"/>
    <property type="match status" value="1"/>
</dbReference>
<gene>
    <name evidence="2" type="ORF">JOF53_007691</name>
</gene>
<name>A0ABS5AQH1_9PSEU</name>
<sequence>MPALGKRDFELRSDHIQVTDELLAVMPRLRQAVHRNTRRHFPHAPLPEAQANLLRTVARLPGTTVREAAEQLQLAANTVSTLVATLGQAGLLERRTCPSDRRNARLYPTELALGRLAEFDGHRSRVLAEAMARLTSRQLASLHEAMPVLRQLLLELDAENSGHAD</sequence>
<keyword evidence="2" id="KW-0238">DNA-binding</keyword>
<dbReference type="SMART" id="SM00347">
    <property type="entry name" value="HTH_MARR"/>
    <property type="match status" value="1"/>
</dbReference>
<dbReference type="PANTHER" id="PTHR39515:SF2">
    <property type="entry name" value="HTH-TYPE TRANSCRIPTIONAL REGULATOR RV0880"/>
    <property type="match status" value="1"/>
</dbReference>
<dbReference type="InterPro" id="IPR036388">
    <property type="entry name" value="WH-like_DNA-bd_sf"/>
</dbReference>
<organism evidence="2 3">
    <name type="scientific">Crossiella equi</name>
    <dbReference type="NCBI Taxonomy" id="130796"/>
    <lineage>
        <taxon>Bacteria</taxon>
        <taxon>Bacillati</taxon>
        <taxon>Actinomycetota</taxon>
        <taxon>Actinomycetes</taxon>
        <taxon>Pseudonocardiales</taxon>
        <taxon>Pseudonocardiaceae</taxon>
        <taxon>Crossiella</taxon>
    </lineage>
</organism>
<protein>
    <submittedName>
        <fullName evidence="2">DNA-binding MarR family transcriptional regulator</fullName>
    </submittedName>
</protein>
<evidence type="ECO:0000259" key="1">
    <source>
        <dbReference type="PROSITE" id="PS50995"/>
    </source>
</evidence>
<feature type="domain" description="HTH marR-type" evidence="1">
    <location>
        <begin position="19"/>
        <end position="158"/>
    </location>
</feature>
<comment type="caution">
    <text evidence="2">The sequence shown here is derived from an EMBL/GenBank/DDBJ whole genome shotgun (WGS) entry which is preliminary data.</text>
</comment>
<accession>A0ABS5AQH1</accession>
<dbReference type="PANTHER" id="PTHR39515">
    <property type="entry name" value="CONSERVED PROTEIN"/>
    <property type="match status" value="1"/>
</dbReference>
<dbReference type="Pfam" id="PF12802">
    <property type="entry name" value="MarR_2"/>
    <property type="match status" value="1"/>
</dbReference>
<evidence type="ECO:0000313" key="2">
    <source>
        <dbReference type="EMBL" id="MBP2478819.1"/>
    </source>
</evidence>
<reference evidence="2 3" key="1">
    <citation type="submission" date="2021-03" db="EMBL/GenBank/DDBJ databases">
        <title>Sequencing the genomes of 1000 actinobacteria strains.</title>
        <authorList>
            <person name="Klenk H.-P."/>
        </authorList>
    </citation>
    <scope>NUCLEOTIDE SEQUENCE [LARGE SCALE GENOMIC DNA]</scope>
    <source>
        <strain evidence="2 3">DSM 44580</strain>
    </source>
</reference>